<evidence type="ECO:0000256" key="15">
    <source>
        <dbReference type="ARBA" id="ARBA00048766"/>
    </source>
</evidence>
<evidence type="ECO:0000256" key="9">
    <source>
        <dbReference type="ARBA" id="ARBA00023295"/>
    </source>
</evidence>
<dbReference type="GO" id="GO:0071555">
    <property type="term" value="P:cell wall organization"/>
    <property type="evidence" value="ECO:0007669"/>
    <property type="project" value="UniProtKB-KW"/>
</dbReference>
<dbReference type="AlphaFoldDB" id="A0AA48L2E0"/>
<keyword evidence="9 16" id="KW-0326">Glycosidase</keyword>
<dbReference type="SUPFAM" id="SSF51126">
    <property type="entry name" value="Pectin lyase-like"/>
    <property type="match status" value="1"/>
</dbReference>
<evidence type="ECO:0000256" key="14">
    <source>
        <dbReference type="ARBA" id="ARBA00042262"/>
    </source>
</evidence>
<keyword evidence="3" id="KW-0964">Secreted</keyword>
<proteinExistence type="inferred from homology"/>
<evidence type="ECO:0000313" key="19">
    <source>
        <dbReference type="Proteomes" id="UP001233271"/>
    </source>
</evidence>
<protein>
    <recommendedName>
        <fullName evidence="12">galacturonan 1,4-alpha-galacturonidase</fullName>
        <ecNumber evidence="12">3.2.1.67</ecNumber>
    </recommendedName>
    <alternativeName>
        <fullName evidence="13">Galacturan 1,4-alpha-galacturonidase C</fullName>
    </alternativeName>
    <alternativeName>
        <fullName evidence="14">Poly(1,4-alpha-D-galacturonide)galacturonohydrolase C</fullName>
    </alternativeName>
</protein>
<feature type="chain" id="PRO_5041255550" description="galacturonan 1,4-alpha-galacturonidase" evidence="17">
    <location>
        <begin position="17"/>
        <end position="448"/>
    </location>
</feature>
<reference evidence="18" key="1">
    <citation type="journal article" date="2023" name="BMC Genomics">
        <title>Chromosome-level genome assemblies of Cutaneotrichosporon spp. (Trichosporonales, Basidiomycota) reveal imbalanced evolution between nucleotide sequences and chromosome synteny.</title>
        <authorList>
            <person name="Kobayashi Y."/>
            <person name="Kayamori A."/>
            <person name="Aoki K."/>
            <person name="Shiwa Y."/>
            <person name="Matsutani M."/>
            <person name="Fujita N."/>
            <person name="Sugita T."/>
            <person name="Iwasaki W."/>
            <person name="Tanaka N."/>
            <person name="Takashima M."/>
        </authorList>
    </citation>
    <scope>NUCLEOTIDE SEQUENCE</scope>
    <source>
        <strain evidence="18">HIS019</strain>
    </source>
</reference>
<dbReference type="Gene3D" id="2.160.20.10">
    <property type="entry name" value="Single-stranded right-handed beta-helix, Pectin lyase-like"/>
    <property type="match status" value="1"/>
</dbReference>
<dbReference type="Proteomes" id="UP001233271">
    <property type="component" value="Chromosome 1"/>
</dbReference>
<evidence type="ECO:0000256" key="10">
    <source>
        <dbReference type="ARBA" id="ARBA00023316"/>
    </source>
</evidence>
<dbReference type="GO" id="GO:0005975">
    <property type="term" value="P:carbohydrate metabolic process"/>
    <property type="evidence" value="ECO:0007669"/>
    <property type="project" value="InterPro"/>
</dbReference>
<evidence type="ECO:0000256" key="6">
    <source>
        <dbReference type="ARBA" id="ARBA00022801"/>
    </source>
</evidence>
<name>A0AA48L2E0_9TREE</name>
<dbReference type="GO" id="GO:0004650">
    <property type="term" value="F:polygalacturonase activity"/>
    <property type="evidence" value="ECO:0007669"/>
    <property type="project" value="InterPro"/>
</dbReference>
<dbReference type="EC" id="3.2.1.67" evidence="12"/>
<evidence type="ECO:0000256" key="13">
    <source>
        <dbReference type="ARBA" id="ARBA00041474"/>
    </source>
</evidence>
<sequence>MRFLALLAVLATLGLAQPVTPTPRGAEHARPTCVVEHADGGDDTPNVHKAVEACRSGGVIHFASGVDYQILTPVQMQNLTDVEIRVEGNLHLPQDMEVVRTKVAADAGLMLTGMRWFSFGGKNVRYVGTTNVTGGWIEGYGQQYWDANPANGTGIDNRPKLIMWELEDSSITHLKIRKPPAWVSSISGNNIDVRDVYIDASTRPGGGFPFNTDGFDVAATNIQFHDMTILNGDDAIAIQAGAENVLVENVYAGGPGCHGMSIGSLGRDNTQWVSVKNIHFKDITMVGAVYAARFKSYEGGQGLVENITWENFKIENVTIPIYVTQTYHNQGSLQTQNGQEVKTNVTGQAVQMQNFTWKNWRGSINTFHPGDASCASTPCWYDVPGATGSEAVIMTCANADSCRGFNVENVQVIPQDYSDPSIMCTNVGTASNPEFGIDCVNGTFVPRP</sequence>
<evidence type="ECO:0000256" key="5">
    <source>
        <dbReference type="ARBA" id="ARBA00022737"/>
    </source>
</evidence>
<dbReference type="PANTHER" id="PTHR31736">
    <property type="match status" value="1"/>
</dbReference>
<keyword evidence="10" id="KW-0961">Cell wall biogenesis/degradation</keyword>
<comment type="function">
    <text evidence="11">Specific in hydrolyzing the terminal glycosidic bond of polygalacturonic acid and oligogalacturonates.</text>
</comment>
<dbReference type="EMBL" id="AP028212">
    <property type="protein sequence ID" value="BEI88598.1"/>
    <property type="molecule type" value="Genomic_DNA"/>
</dbReference>
<evidence type="ECO:0000256" key="1">
    <source>
        <dbReference type="ARBA" id="ARBA00004613"/>
    </source>
</evidence>
<dbReference type="GO" id="GO:0005576">
    <property type="term" value="C:extracellular region"/>
    <property type="evidence" value="ECO:0007669"/>
    <property type="project" value="UniProtKB-SubCell"/>
</dbReference>
<dbReference type="InterPro" id="IPR000743">
    <property type="entry name" value="Glyco_hydro_28"/>
</dbReference>
<evidence type="ECO:0000256" key="2">
    <source>
        <dbReference type="ARBA" id="ARBA00008834"/>
    </source>
</evidence>
<dbReference type="KEGG" id="ccac:CcaHIS019_0113160"/>
<evidence type="ECO:0000256" key="3">
    <source>
        <dbReference type="ARBA" id="ARBA00022525"/>
    </source>
</evidence>
<evidence type="ECO:0000256" key="11">
    <source>
        <dbReference type="ARBA" id="ARBA00037312"/>
    </source>
</evidence>
<evidence type="ECO:0000256" key="17">
    <source>
        <dbReference type="SAM" id="SignalP"/>
    </source>
</evidence>
<dbReference type="GeneID" id="85492469"/>
<keyword evidence="8" id="KW-0325">Glycoprotein</keyword>
<dbReference type="GO" id="GO:0047911">
    <property type="term" value="F:galacturan 1,4-alpha-galacturonidase activity"/>
    <property type="evidence" value="ECO:0007669"/>
    <property type="project" value="UniProtKB-EC"/>
</dbReference>
<dbReference type="RefSeq" id="XP_060453864.1">
    <property type="nucleotide sequence ID" value="XM_060596919.1"/>
</dbReference>
<organism evidence="18 19">
    <name type="scientific">Cutaneotrichosporon cavernicola</name>
    <dbReference type="NCBI Taxonomy" id="279322"/>
    <lineage>
        <taxon>Eukaryota</taxon>
        <taxon>Fungi</taxon>
        <taxon>Dikarya</taxon>
        <taxon>Basidiomycota</taxon>
        <taxon>Agaricomycotina</taxon>
        <taxon>Tremellomycetes</taxon>
        <taxon>Trichosporonales</taxon>
        <taxon>Trichosporonaceae</taxon>
        <taxon>Cutaneotrichosporon</taxon>
    </lineage>
</organism>
<dbReference type="PANTHER" id="PTHR31736:SF11">
    <property type="entry name" value="EXOPOLYGALACTURONASE C-RELATED"/>
    <property type="match status" value="1"/>
</dbReference>
<dbReference type="InterPro" id="IPR012334">
    <property type="entry name" value="Pectin_lyas_fold"/>
</dbReference>
<keyword evidence="6 16" id="KW-0378">Hydrolase</keyword>
<evidence type="ECO:0000256" key="8">
    <source>
        <dbReference type="ARBA" id="ARBA00023180"/>
    </source>
</evidence>
<evidence type="ECO:0000256" key="16">
    <source>
        <dbReference type="RuleBase" id="RU361169"/>
    </source>
</evidence>
<comment type="similarity">
    <text evidence="2 16">Belongs to the glycosyl hydrolase 28 family.</text>
</comment>
<comment type="subcellular location">
    <subcellularLocation>
        <location evidence="1">Secreted</location>
    </subcellularLocation>
</comment>
<comment type="catalytic activity">
    <reaction evidence="15">
        <text>[(1-&gt;4)-alpha-D-galacturonosyl](n) + H2O = alpha-D-galacturonate + [(1-&gt;4)-alpha-D-galacturonosyl](n-1)</text>
        <dbReference type="Rhea" id="RHEA:14117"/>
        <dbReference type="Rhea" id="RHEA-COMP:14570"/>
        <dbReference type="Rhea" id="RHEA-COMP:14572"/>
        <dbReference type="ChEBI" id="CHEBI:15377"/>
        <dbReference type="ChEBI" id="CHEBI:58658"/>
        <dbReference type="ChEBI" id="CHEBI:140523"/>
        <dbReference type="EC" id="3.2.1.67"/>
    </reaction>
</comment>
<evidence type="ECO:0000313" key="18">
    <source>
        <dbReference type="EMBL" id="BEI88598.1"/>
    </source>
</evidence>
<evidence type="ECO:0000256" key="4">
    <source>
        <dbReference type="ARBA" id="ARBA00022729"/>
    </source>
</evidence>
<accession>A0AA48L2E0</accession>
<dbReference type="InterPro" id="IPR011050">
    <property type="entry name" value="Pectin_lyase_fold/virulence"/>
</dbReference>
<keyword evidence="5" id="KW-0677">Repeat</keyword>
<evidence type="ECO:0000256" key="7">
    <source>
        <dbReference type="ARBA" id="ARBA00023157"/>
    </source>
</evidence>
<keyword evidence="19" id="KW-1185">Reference proteome</keyword>
<feature type="signal peptide" evidence="17">
    <location>
        <begin position="1"/>
        <end position="16"/>
    </location>
</feature>
<evidence type="ECO:0000256" key="12">
    <source>
        <dbReference type="ARBA" id="ARBA00038933"/>
    </source>
</evidence>
<dbReference type="Pfam" id="PF00295">
    <property type="entry name" value="Glyco_hydro_28"/>
    <property type="match status" value="1"/>
</dbReference>
<keyword evidence="7" id="KW-1015">Disulfide bond</keyword>
<keyword evidence="4 17" id="KW-0732">Signal</keyword>
<gene>
    <name evidence="18" type="primary">pgxC</name>
    <name evidence="18" type="ORF">CcaverHIS019_0113160</name>
</gene>